<dbReference type="InterPro" id="IPR057670">
    <property type="entry name" value="SH3_retrovirus"/>
</dbReference>
<dbReference type="SMART" id="SM00343">
    <property type="entry name" value="ZnF_C2HC"/>
    <property type="match status" value="1"/>
</dbReference>
<evidence type="ECO:0000256" key="5">
    <source>
        <dbReference type="ARBA" id="ARBA00022723"/>
    </source>
</evidence>
<dbReference type="GO" id="GO:0004519">
    <property type="term" value="F:endonuclease activity"/>
    <property type="evidence" value="ECO:0007669"/>
    <property type="project" value="UniProtKB-KW"/>
</dbReference>
<dbReference type="InterPro" id="IPR001584">
    <property type="entry name" value="Integrase_cat-core"/>
</dbReference>
<keyword evidence="4" id="KW-0540">Nuclease</keyword>
<proteinExistence type="predicted"/>
<dbReference type="GO" id="GO:0004190">
    <property type="term" value="F:aspartic-type endopeptidase activity"/>
    <property type="evidence" value="ECO:0007669"/>
    <property type="project" value="UniProtKB-KW"/>
</dbReference>
<dbReference type="PROSITE" id="PS50994">
    <property type="entry name" value="INTEGRASE"/>
    <property type="match status" value="1"/>
</dbReference>
<evidence type="ECO:0000313" key="19">
    <source>
        <dbReference type="EMBL" id="CAB4016427.1"/>
    </source>
</evidence>
<evidence type="ECO:0000256" key="9">
    <source>
        <dbReference type="ARBA" id="ARBA00022801"/>
    </source>
</evidence>
<feature type="region of interest" description="Disordered" evidence="18">
    <location>
        <begin position="217"/>
        <end position="254"/>
    </location>
</feature>
<dbReference type="Pfam" id="PF07727">
    <property type="entry name" value="RVT_2"/>
    <property type="match status" value="1"/>
</dbReference>
<dbReference type="InterPro" id="IPR013103">
    <property type="entry name" value="RVT_2"/>
</dbReference>
<dbReference type="GO" id="GO:0003887">
    <property type="term" value="F:DNA-directed DNA polymerase activity"/>
    <property type="evidence" value="ECO:0007669"/>
    <property type="project" value="UniProtKB-KW"/>
</dbReference>
<reference evidence="19" key="1">
    <citation type="submission" date="2020-04" db="EMBL/GenBank/DDBJ databases">
        <authorList>
            <person name="Alioto T."/>
            <person name="Alioto T."/>
            <person name="Gomez Garrido J."/>
        </authorList>
    </citation>
    <scope>NUCLEOTIDE SEQUENCE</scope>
    <source>
        <strain evidence="19">A484AB</strain>
    </source>
</reference>
<keyword evidence="20" id="KW-1185">Reference proteome</keyword>
<feature type="compositionally biased region" description="Polar residues" evidence="18">
    <location>
        <begin position="237"/>
        <end position="253"/>
    </location>
</feature>
<dbReference type="GO" id="GO:0003676">
    <property type="term" value="F:nucleic acid binding"/>
    <property type="evidence" value="ECO:0007669"/>
    <property type="project" value="InterPro"/>
</dbReference>
<keyword evidence="2" id="KW-1188">Viral release from host cell</keyword>
<dbReference type="GO" id="GO:0006310">
    <property type="term" value="P:DNA recombination"/>
    <property type="evidence" value="ECO:0007669"/>
    <property type="project" value="UniProtKB-KW"/>
</dbReference>
<dbReference type="SUPFAM" id="SSF56672">
    <property type="entry name" value="DNA/RNA polymerases"/>
    <property type="match status" value="1"/>
</dbReference>
<evidence type="ECO:0000256" key="16">
    <source>
        <dbReference type="ARBA" id="ARBA00023172"/>
    </source>
</evidence>
<evidence type="ECO:0000256" key="14">
    <source>
        <dbReference type="ARBA" id="ARBA00022932"/>
    </source>
</evidence>
<gene>
    <name evidence="19" type="ORF">PACLA_8A067320</name>
</gene>
<name>A0A7D9ESN8_PARCT</name>
<dbReference type="GO" id="GO:0008270">
    <property type="term" value="F:zinc ion binding"/>
    <property type="evidence" value="ECO:0007669"/>
    <property type="project" value="InterPro"/>
</dbReference>
<dbReference type="InterPro" id="IPR043502">
    <property type="entry name" value="DNA/RNA_pol_sf"/>
</dbReference>
<keyword evidence="9" id="KW-0378">Hydrolase</keyword>
<keyword evidence="14" id="KW-0548">Nucleotidyltransferase</keyword>
<evidence type="ECO:0000256" key="4">
    <source>
        <dbReference type="ARBA" id="ARBA00022722"/>
    </source>
</evidence>
<dbReference type="GO" id="GO:0006508">
    <property type="term" value="P:proteolysis"/>
    <property type="evidence" value="ECO:0007669"/>
    <property type="project" value="UniProtKB-KW"/>
</dbReference>
<evidence type="ECO:0000256" key="18">
    <source>
        <dbReference type="SAM" id="MobiDB-lite"/>
    </source>
</evidence>
<dbReference type="Gene3D" id="4.10.60.10">
    <property type="entry name" value="Zinc finger, CCHC-type"/>
    <property type="match status" value="1"/>
</dbReference>
<dbReference type="Pfam" id="PF14223">
    <property type="entry name" value="Retrotran_gag_2"/>
    <property type="match status" value="1"/>
</dbReference>
<evidence type="ECO:0000256" key="8">
    <source>
        <dbReference type="ARBA" id="ARBA00022759"/>
    </source>
</evidence>
<dbReference type="InterPro" id="IPR039537">
    <property type="entry name" value="Retrotran_Ty1/copia-like"/>
</dbReference>
<keyword evidence="15" id="KW-0917">Virion maturation</keyword>
<dbReference type="InterPro" id="IPR012337">
    <property type="entry name" value="RNaseH-like_sf"/>
</dbReference>
<comment type="caution">
    <text evidence="19">The sequence shown here is derived from an EMBL/GenBank/DDBJ whole genome shotgun (WGS) entry which is preliminary data.</text>
</comment>
<dbReference type="Pfam" id="PF22936">
    <property type="entry name" value="Pol_BBD"/>
    <property type="match status" value="1"/>
</dbReference>
<dbReference type="PANTHER" id="PTHR42648">
    <property type="entry name" value="TRANSPOSASE, PUTATIVE-RELATED"/>
    <property type="match status" value="1"/>
</dbReference>
<dbReference type="InterPro" id="IPR036397">
    <property type="entry name" value="RNaseH_sf"/>
</dbReference>
<evidence type="ECO:0000256" key="3">
    <source>
        <dbReference type="ARBA" id="ARBA00022670"/>
    </source>
</evidence>
<keyword evidence="5" id="KW-0479">Metal-binding</keyword>
<dbReference type="OrthoDB" id="775972at2759"/>
<evidence type="ECO:0000256" key="2">
    <source>
        <dbReference type="ARBA" id="ARBA00022612"/>
    </source>
</evidence>
<keyword evidence="11" id="KW-0460">Magnesium</keyword>
<dbReference type="Pfam" id="PF00665">
    <property type="entry name" value="rve"/>
    <property type="match status" value="1"/>
</dbReference>
<dbReference type="Gene3D" id="3.30.420.10">
    <property type="entry name" value="Ribonuclease H-like superfamily/Ribonuclease H"/>
    <property type="match status" value="1"/>
</dbReference>
<dbReference type="GO" id="GO:0003964">
    <property type="term" value="F:RNA-directed DNA polymerase activity"/>
    <property type="evidence" value="ECO:0007669"/>
    <property type="project" value="UniProtKB-KW"/>
</dbReference>
<keyword evidence="3" id="KW-0645">Protease</keyword>
<keyword evidence="8" id="KW-0255">Endonuclease</keyword>
<dbReference type="InterPro" id="IPR036875">
    <property type="entry name" value="Znf_CCHC_sf"/>
</dbReference>
<feature type="region of interest" description="Disordered" evidence="18">
    <location>
        <begin position="798"/>
        <end position="820"/>
    </location>
</feature>
<evidence type="ECO:0000256" key="17">
    <source>
        <dbReference type="ARBA" id="ARBA00023268"/>
    </source>
</evidence>
<evidence type="ECO:0000256" key="6">
    <source>
        <dbReference type="ARBA" id="ARBA00022741"/>
    </source>
</evidence>
<evidence type="ECO:0000256" key="1">
    <source>
        <dbReference type="ARBA" id="ARBA00002180"/>
    </source>
</evidence>
<keyword evidence="13" id="KW-0695">RNA-directed DNA polymerase</keyword>
<organism evidence="19 20">
    <name type="scientific">Paramuricea clavata</name>
    <name type="common">Red gorgonian</name>
    <name type="synonym">Violescent sea-whip</name>
    <dbReference type="NCBI Taxonomy" id="317549"/>
    <lineage>
        <taxon>Eukaryota</taxon>
        <taxon>Metazoa</taxon>
        <taxon>Cnidaria</taxon>
        <taxon>Anthozoa</taxon>
        <taxon>Octocorallia</taxon>
        <taxon>Malacalcyonacea</taxon>
        <taxon>Plexauridae</taxon>
        <taxon>Paramuricea</taxon>
    </lineage>
</organism>
<dbReference type="InterPro" id="IPR054722">
    <property type="entry name" value="PolX-like_BBD"/>
</dbReference>
<dbReference type="Pfam" id="PF13976">
    <property type="entry name" value="gag_pre-integrs"/>
    <property type="match status" value="1"/>
</dbReference>
<keyword evidence="16" id="KW-0233">DNA recombination</keyword>
<evidence type="ECO:0000313" key="20">
    <source>
        <dbReference type="Proteomes" id="UP001152795"/>
    </source>
</evidence>
<evidence type="ECO:0000256" key="12">
    <source>
        <dbReference type="ARBA" id="ARBA00022908"/>
    </source>
</evidence>
<dbReference type="Proteomes" id="UP001152795">
    <property type="component" value="Unassembled WGS sequence"/>
</dbReference>
<dbReference type="Pfam" id="PF00098">
    <property type="entry name" value="zf-CCHC"/>
    <property type="match status" value="1"/>
</dbReference>
<dbReference type="GO" id="GO:0005524">
    <property type="term" value="F:ATP binding"/>
    <property type="evidence" value="ECO:0007669"/>
    <property type="project" value="UniProtKB-KW"/>
</dbReference>
<keyword evidence="6" id="KW-0547">Nucleotide-binding</keyword>
<dbReference type="SUPFAM" id="SSF57756">
    <property type="entry name" value="Retrovirus zinc finger-like domains"/>
    <property type="match status" value="1"/>
</dbReference>
<dbReference type="SUPFAM" id="SSF53098">
    <property type="entry name" value="Ribonuclease H-like"/>
    <property type="match status" value="1"/>
</dbReference>
<keyword evidence="10" id="KW-0067">ATP-binding</keyword>
<keyword evidence="17" id="KW-0511">Multifunctional enzyme</keyword>
<evidence type="ECO:0000256" key="13">
    <source>
        <dbReference type="ARBA" id="ARBA00022918"/>
    </source>
</evidence>
<accession>A0A7D9ESN8</accession>
<comment type="function">
    <text evidence="1">The aspartyl protease (PR) mediates the proteolytic cleavages of the Gag and Gag-Pol polyproteins after assembly of the VLP.</text>
</comment>
<keyword evidence="12" id="KW-0229">DNA integration</keyword>
<sequence length="1382" mass="158065">MAEITKIDKLNGKNYQSWKYNVKLVLMERGLWGFTQEGKEIPPDEDATNAVKNAFQLRSDKAYSLIALNVEKHLQIHISSTTDPLAAWTNLKKQFEFVSVTQVVRLNRKFYAATMEEGGDLMKHLTYMTSLAEQLREMEEDISSKKFATVVLGSLPESYDNLLTSLNARKAEELEWDNIKGLLIEEYLKRKEKFENNKSDNALLTNRKSYMSRGRNYDRRRHGEHSRNWTPVDYKPSWNTNKGGDTLTPAAQQQRDDGRARNILCFKCNKAGHIARNCPLNYRKGGNKGEHSKLAEGGGVALISSTGNSNDWYVDSAATKHMTNRKDLIINYTQYQTPVNIYLGDNTCIKALGEGMVKLYTQNDNTFYLELHKVLYVPMLAKNLLSVPAMASMGAKVSFDDEKCVVYKEDKEYVIGKLVDGMLYTVNPVEFAHPTTEPLDMWHQRFGHLNNGYVNQLMKNDMVTGMMYDESKQVEKDCKGCSMGKMHKNPFPKASLHRASRPYEIIHTDICGPMQVESIGGSRYLITFTDDYSRYAVAYFIKKKDEALTKFKEFVNYVENQDGNHNKVKILRSDNGGEYKSNSFSKFCTEKGIVQQFTCPYTPEQNGVAERLNRTILESARSMIYHANLPLVFWAEACNTAVYLHNRSPTVALKDKTPHECIFGEKPDVSNLKVFGCMCYVHIPDSNRRKLDQKSYEAIFVGYPTGTKGYKVYDVKRRKFMISRDVQFLEKKFHNFENPKNDFAFDQKERIEVPDDEKQTDELFDLDRVDELDQTFNEDHDEFRVDPVVETNINLNETMEQPVNPENDEPVGESETPSTSKTYEERFMENVKNLGTVRQRMIPSKFRDNACPVVESLTSEVDDPESVQRALNGKYAKEWKDAMISEYSSLLENDTWELVPPSDDQNVVGSRWVLKVKRKEDGSIDRFKARVVAQGYSQTKGADYDEVFSPVARHTSLRTLLALANEYDLEVHQMDVRTAFLNGDIDCDIYMQQPEGFVNPDKPDYLCKLQKSIYGLKQSARCWNDTLNGYLKSRGYRKSGADGCIYVKSVKKDGGRISFVILGVYVDDIIPVSNDIQMLNSEKKALSERFKMDDRGEVHYLLGMLIKRDRKARVTTISQRNYVERVLSKLGMESCKPVSTPLEPGTKFSKLSNEDEKFDTQTYQQAIGCLTYLSVISRPDISAAVGALSQFMAKPSKNHWIGVKRVLRFLKGTLDYGLKYSADENPTLVGYSDSDWAGDINTRRSTSGYVFQVANSTVSWSSKRQRTVAKSSTEAEYIALSLATQEAIWLQRLLYDVGFKIRKPITIFEDNQGTIELAKNAKYHNRTKHIDICHHFVRERVQSKEINVVYCRTDDMKADILTKGLARSSYEKLRDLIGITSV</sequence>
<dbReference type="CDD" id="cd09272">
    <property type="entry name" value="RNase_HI_RT_Ty1"/>
    <property type="match status" value="1"/>
</dbReference>
<dbReference type="PANTHER" id="PTHR42648:SF11">
    <property type="entry name" value="TRANSPOSON TY4-P GAG-POL POLYPROTEIN"/>
    <property type="match status" value="1"/>
</dbReference>
<protein>
    <submittedName>
        <fullName evidence="19">Retrovirus-related Pol poly from transposon TNT 1-94</fullName>
    </submittedName>
</protein>
<dbReference type="InterPro" id="IPR001878">
    <property type="entry name" value="Znf_CCHC"/>
</dbReference>
<dbReference type="InterPro" id="IPR025724">
    <property type="entry name" value="GAG-pre-integrase_dom"/>
</dbReference>
<evidence type="ECO:0000256" key="15">
    <source>
        <dbReference type="ARBA" id="ARBA00023113"/>
    </source>
</evidence>
<keyword evidence="7" id="KW-0064">Aspartyl protease</keyword>
<evidence type="ECO:0000256" key="10">
    <source>
        <dbReference type="ARBA" id="ARBA00022840"/>
    </source>
</evidence>
<dbReference type="PROSITE" id="PS50158">
    <property type="entry name" value="ZF_CCHC"/>
    <property type="match status" value="1"/>
</dbReference>
<dbReference type="EMBL" id="CACRXK020009114">
    <property type="protein sequence ID" value="CAB4016427.1"/>
    <property type="molecule type" value="Genomic_DNA"/>
</dbReference>
<evidence type="ECO:0000256" key="7">
    <source>
        <dbReference type="ARBA" id="ARBA00022750"/>
    </source>
</evidence>
<keyword evidence="14" id="KW-0808">Transferase</keyword>
<dbReference type="GO" id="GO:0015074">
    <property type="term" value="P:DNA integration"/>
    <property type="evidence" value="ECO:0007669"/>
    <property type="project" value="UniProtKB-KW"/>
</dbReference>
<keyword evidence="14" id="KW-0239">DNA-directed DNA polymerase</keyword>
<evidence type="ECO:0000256" key="11">
    <source>
        <dbReference type="ARBA" id="ARBA00022842"/>
    </source>
</evidence>
<dbReference type="Pfam" id="PF25597">
    <property type="entry name" value="SH3_retrovirus"/>
    <property type="match status" value="1"/>
</dbReference>